<organism evidence="2 5">
    <name type="scientific">Lactobacillus amylovorus subsp. animalium</name>
    <dbReference type="NCBI Taxonomy" id="3378536"/>
    <lineage>
        <taxon>Bacteria</taxon>
        <taxon>Bacillati</taxon>
        <taxon>Bacillota</taxon>
        <taxon>Bacilli</taxon>
        <taxon>Lactobacillales</taxon>
        <taxon>Lactobacillaceae</taxon>
        <taxon>Lactobacillus</taxon>
    </lineage>
</organism>
<keyword evidence="4" id="KW-1185">Reference proteome</keyword>
<dbReference type="Proteomes" id="UP001437574">
    <property type="component" value="Unassembled WGS sequence"/>
</dbReference>
<evidence type="ECO:0000313" key="4">
    <source>
        <dbReference type="Proteomes" id="UP001332503"/>
    </source>
</evidence>
<dbReference type="EMBL" id="BTFR01000008">
    <property type="protein sequence ID" value="GMM15254.1"/>
    <property type="molecule type" value="Genomic_DNA"/>
</dbReference>
<evidence type="ECO:0000313" key="5">
    <source>
        <dbReference type="Proteomes" id="UP001346800"/>
    </source>
</evidence>
<accession>A0ABD0C1S8</accession>
<reference evidence="6" key="3">
    <citation type="submission" date="2024-01" db="EMBL/GenBank/DDBJ databases">
        <title>Draft genome sequence of Lactobacillus amylovorus strain TKL145.</title>
        <authorList>
            <person name="Tohno M."/>
            <person name="Tanizawa Y."/>
        </authorList>
    </citation>
    <scope>NUCLEOTIDE SEQUENCE [LARGE SCALE GENOMIC DNA]</scope>
    <source>
        <strain evidence="6">TKL145</strain>
    </source>
</reference>
<dbReference type="AlphaFoldDB" id="A0ABD0C1S8"/>
<reference evidence="4 5" key="2">
    <citation type="journal article" date="2024" name="Int. J. Syst. Evol. Microbiol.">
        <title>Proposal of Lactobacillus amylovorus subsp. animalis subsp. nov. and an emended description of Lactobacillus amylovorus.</title>
        <authorList>
            <person name="Yamane K."/>
            <person name="Tanizawa Y."/>
            <person name="Kobayashi H."/>
            <person name="Kamizono T."/>
            <person name="Kojima Y."/>
            <person name="Takagi H."/>
            <person name="Tohno M."/>
        </authorList>
    </citation>
    <scope>NUCLEOTIDE SEQUENCE [LARGE SCALE GENOMIC DNA]</scope>
    <source>
        <strain evidence="3 4">BF125</strain>
        <strain evidence="2 5">BF186</strain>
        <strain evidence="1 6">TKL145</strain>
    </source>
</reference>
<evidence type="ECO:0000313" key="2">
    <source>
        <dbReference type="EMBL" id="GMM13206.1"/>
    </source>
</evidence>
<evidence type="ECO:0000313" key="1">
    <source>
        <dbReference type="EMBL" id="GAA0042850.1"/>
    </source>
</evidence>
<dbReference type="Proteomes" id="UP001332503">
    <property type="component" value="Unassembled WGS sequence"/>
</dbReference>
<dbReference type="EMBL" id="BAAAAK010000014">
    <property type="protein sequence ID" value="GAA0042850.1"/>
    <property type="molecule type" value="Genomic_DNA"/>
</dbReference>
<evidence type="ECO:0000313" key="6">
    <source>
        <dbReference type="Proteomes" id="UP001437574"/>
    </source>
</evidence>
<reference evidence="2" key="1">
    <citation type="submission" date="2023-06" db="EMBL/GenBank/DDBJ databases">
        <authorList>
            <person name="Tohno M."/>
            <person name="Tanizawa Y."/>
        </authorList>
    </citation>
    <scope>NUCLEOTIDE SEQUENCE</scope>
    <source>
        <strain evidence="3">BF125</strain>
        <strain evidence="2">BF186</strain>
        <strain evidence="1">TKL145</strain>
    </source>
</reference>
<gene>
    <name evidence="3" type="ORF">LABF125_03870</name>
    <name evidence="2" type="ORF">LABF186_03200</name>
    <name evidence="1" type="ORF">LATKL145_12610</name>
</gene>
<proteinExistence type="predicted"/>
<protein>
    <submittedName>
        <fullName evidence="2">Uncharacterized protein</fullName>
    </submittedName>
</protein>
<sequence length="71" mass="7971">MLKAMSWKKNEAIKIRTTEIKLVNETILVINKTGKNIAAQIKKKCTLYPNRKPAEVATAFPPLNFKNTGKA</sequence>
<dbReference type="EMBL" id="BTFQ01000017">
    <property type="protein sequence ID" value="GMM13206.1"/>
    <property type="molecule type" value="Genomic_DNA"/>
</dbReference>
<dbReference type="Proteomes" id="UP001346800">
    <property type="component" value="Unassembled WGS sequence"/>
</dbReference>
<name>A0ABD0C1S8_LACAM</name>
<evidence type="ECO:0000313" key="3">
    <source>
        <dbReference type="EMBL" id="GMM15254.1"/>
    </source>
</evidence>
<comment type="caution">
    <text evidence="2">The sequence shown here is derived from an EMBL/GenBank/DDBJ whole genome shotgun (WGS) entry which is preliminary data.</text>
</comment>